<dbReference type="Gene3D" id="1.20.1640.10">
    <property type="entry name" value="Multidrug efflux transporter AcrB transmembrane domain"/>
    <property type="match status" value="1"/>
</dbReference>
<dbReference type="Gene3D" id="3.30.70.1320">
    <property type="entry name" value="Multidrug efflux transporter AcrB pore domain like"/>
    <property type="match status" value="1"/>
</dbReference>
<organism evidence="3 4">
    <name type="scientific">Streptococcus oralis</name>
    <dbReference type="NCBI Taxonomy" id="1303"/>
    <lineage>
        <taxon>Bacteria</taxon>
        <taxon>Bacillati</taxon>
        <taxon>Bacillota</taxon>
        <taxon>Bacilli</taxon>
        <taxon>Lactobacillales</taxon>
        <taxon>Streptococcaceae</taxon>
        <taxon>Streptococcus</taxon>
    </lineage>
</organism>
<dbReference type="Pfam" id="PF00873">
    <property type="entry name" value="ACR_tran"/>
    <property type="match status" value="1"/>
</dbReference>
<feature type="compositionally biased region" description="Polar residues" evidence="1">
    <location>
        <begin position="1"/>
        <end position="13"/>
    </location>
</feature>
<keyword evidence="2" id="KW-0472">Membrane</keyword>
<dbReference type="SUPFAM" id="SSF82693">
    <property type="entry name" value="Multidrug efflux transporter AcrB pore domain, PN1, PN2, PC1 and PC2 subdomains"/>
    <property type="match status" value="1"/>
</dbReference>
<dbReference type="SUPFAM" id="SSF82714">
    <property type="entry name" value="Multidrug efflux transporter AcrB TolC docking domain, DN and DC subdomains"/>
    <property type="match status" value="1"/>
</dbReference>
<dbReference type="Gene3D" id="3.30.2090.10">
    <property type="entry name" value="Multidrug efflux transporter AcrB TolC docking domain, DN and DC subdomains"/>
    <property type="match status" value="1"/>
</dbReference>
<dbReference type="GO" id="GO:0042910">
    <property type="term" value="F:xenobiotic transmembrane transporter activity"/>
    <property type="evidence" value="ECO:0007669"/>
    <property type="project" value="TreeGrafter"/>
</dbReference>
<feature type="non-terminal residue" evidence="3">
    <location>
        <position position="158"/>
    </location>
</feature>
<protein>
    <submittedName>
        <fullName evidence="3">Hydrophobe/amphiphile efflux-1 family RND transporter</fullName>
    </submittedName>
</protein>
<sequence length="158" mass="16985">KSAITAQNAQVSAGQIGGSPSPKGQALNATVTAQSRLRTPEEFQNIRLRSNSDGSVVLMKDVAKVELGAETYGFGVKFNGHPASGFGIKLAPGANALDTVEAVKARVDQLSKNFPSWVKYDFPVDNSTFVKLSVEQVVHTLFEAVLLVFVVMFLFLQN</sequence>
<proteinExistence type="predicted"/>
<reference evidence="3 4" key="1">
    <citation type="submission" date="2018-05" db="EMBL/GenBank/DDBJ databases">
        <title>Streptococcus from otitis media.</title>
        <authorList>
            <person name="Wayes A.M."/>
            <person name="Jakubovics N.S."/>
        </authorList>
    </citation>
    <scope>NUCLEOTIDE SEQUENCE [LARGE SCALE GENOMIC DNA]</scope>
    <source>
        <strain evidence="3 4">NU43</strain>
    </source>
</reference>
<dbReference type="PANTHER" id="PTHR32063:SF13">
    <property type="entry name" value="MULTIDRUG EFFLUX PUMP SUBUNIT ACRB-RELATED"/>
    <property type="match status" value="1"/>
</dbReference>
<dbReference type="InterPro" id="IPR001036">
    <property type="entry name" value="Acrflvin-R"/>
</dbReference>
<evidence type="ECO:0000256" key="1">
    <source>
        <dbReference type="SAM" id="MobiDB-lite"/>
    </source>
</evidence>
<dbReference type="PANTHER" id="PTHR32063">
    <property type="match status" value="1"/>
</dbReference>
<feature type="non-terminal residue" evidence="3">
    <location>
        <position position="1"/>
    </location>
</feature>
<accession>A0A4Q2FFG4</accession>
<dbReference type="InterPro" id="IPR027463">
    <property type="entry name" value="AcrB_DN_DC_subdom"/>
</dbReference>
<gene>
    <name evidence="3" type="ORF">DF216_10400</name>
</gene>
<dbReference type="GO" id="GO:0005886">
    <property type="term" value="C:plasma membrane"/>
    <property type="evidence" value="ECO:0007669"/>
    <property type="project" value="TreeGrafter"/>
</dbReference>
<evidence type="ECO:0000313" key="4">
    <source>
        <dbReference type="Proteomes" id="UP000289485"/>
    </source>
</evidence>
<keyword evidence="2" id="KW-1133">Transmembrane helix</keyword>
<evidence type="ECO:0000256" key="2">
    <source>
        <dbReference type="SAM" id="Phobius"/>
    </source>
</evidence>
<name>A0A4Q2FFG4_STROR</name>
<feature type="transmembrane region" description="Helical" evidence="2">
    <location>
        <begin position="137"/>
        <end position="156"/>
    </location>
</feature>
<feature type="region of interest" description="Disordered" evidence="1">
    <location>
        <begin position="1"/>
        <end position="26"/>
    </location>
</feature>
<keyword evidence="2" id="KW-0812">Transmembrane</keyword>
<evidence type="ECO:0000313" key="3">
    <source>
        <dbReference type="EMBL" id="RXX19758.1"/>
    </source>
</evidence>
<dbReference type="Proteomes" id="UP000289485">
    <property type="component" value="Unassembled WGS sequence"/>
</dbReference>
<dbReference type="AlphaFoldDB" id="A0A4Q2FFG4"/>
<comment type="caution">
    <text evidence="3">The sequence shown here is derived from an EMBL/GenBank/DDBJ whole genome shotgun (WGS) entry which is preliminary data.</text>
</comment>
<dbReference type="EMBL" id="QEWJ01000045">
    <property type="protein sequence ID" value="RXX19758.1"/>
    <property type="molecule type" value="Genomic_DNA"/>
</dbReference>